<feature type="compositionally biased region" description="Basic and acidic residues" evidence="1">
    <location>
        <begin position="91"/>
        <end position="102"/>
    </location>
</feature>
<keyword evidence="3" id="KW-1185">Reference proteome</keyword>
<reference evidence="2 3" key="1">
    <citation type="journal article" date="2019" name="Emerg. Microbes Infect.">
        <title>Comprehensive subspecies identification of 175 nontuberculous mycobacteria species based on 7547 genomic profiles.</title>
        <authorList>
            <person name="Matsumoto Y."/>
            <person name="Kinjo T."/>
            <person name="Motooka D."/>
            <person name="Nabeya D."/>
            <person name="Jung N."/>
            <person name="Uechi K."/>
            <person name="Horii T."/>
            <person name="Iida T."/>
            <person name="Fujita J."/>
            <person name="Nakamura S."/>
        </authorList>
    </citation>
    <scope>NUCLEOTIDE SEQUENCE [LARGE SCALE GENOMIC DNA]</scope>
    <source>
        <strain evidence="2 3">JCM 17322</strain>
    </source>
</reference>
<feature type="region of interest" description="Disordered" evidence="1">
    <location>
        <begin position="69"/>
        <end position="102"/>
    </location>
</feature>
<protein>
    <submittedName>
        <fullName evidence="2">Uncharacterized protein</fullName>
    </submittedName>
</protein>
<evidence type="ECO:0000313" key="3">
    <source>
        <dbReference type="Proteomes" id="UP000465361"/>
    </source>
</evidence>
<dbReference type="AlphaFoldDB" id="A0A7I9XSM0"/>
<comment type="caution">
    <text evidence="2">The sequence shown here is derived from an EMBL/GenBank/DDBJ whole genome shotgun (WGS) entry which is preliminary data.</text>
</comment>
<evidence type="ECO:0000313" key="2">
    <source>
        <dbReference type="EMBL" id="GFG72768.1"/>
    </source>
</evidence>
<sequence length="102" mass="11608">MLLSGHPNTSRESWRWYPNVGDLARSADVTTVVQSWSPPARLRKKPGTDTFTDADRWYDRYQGACEIRAAAQDPSPDPTGTSRFFRSVQKASHDIRGSVRRR</sequence>
<accession>A0A7I9XSM0</accession>
<organism evidence="2 3">
    <name type="scientific">Mycobacterium botniense</name>
    <dbReference type="NCBI Taxonomy" id="84962"/>
    <lineage>
        <taxon>Bacteria</taxon>
        <taxon>Bacillati</taxon>
        <taxon>Actinomycetota</taxon>
        <taxon>Actinomycetes</taxon>
        <taxon>Mycobacteriales</taxon>
        <taxon>Mycobacteriaceae</taxon>
        <taxon>Mycobacterium</taxon>
    </lineage>
</organism>
<name>A0A7I9XSM0_9MYCO</name>
<gene>
    <name evidence="2" type="ORF">MBOT_01330</name>
</gene>
<proteinExistence type="predicted"/>
<dbReference type="EMBL" id="BLKW01000002">
    <property type="protein sequence ID" value="GFG72768.1"/>
    <property type="molecule type" value="Genomic_DNA"/>
</dbReference>
<evidence type="ECO:0000256" key="1">
    <source>
        <dbReference type="SAM" id="MobiDB-lite"/>
    </source>
</evidence>
<dbReference type="Proteomes" id="UP000465361">
    <property type="component" value="Unassembled WGS sequence"/>
</dbReference>